<evidence type="ECO:0000313" key="2">
    <source>
        <dbReference type="EMBL" id="MBB5430084.1"/>
    </source>
</evidence>
<protein>
    <submittedName>
        <fullName evidence="2">Uncharacterized protein</fullName>
    </submittedName>
</protein>
<sequence>MREILCSAKNPMGVIMLFHAFAESATAGPGVNPVRPRAGERRGKSRSGRPDGTPAETSTGAVRFGSGRPGRGVSTGGALRPRGDHAE</sequence>
<comment type="caution">
    <text evidence="2">The sequence shown here is derived from an EMBL/GenBank/DDBJ whole genome shotgun (WGS) entry which is preliminary data.</text>
</comment>
<accession>A0A7W8QH02</accession>
<organism evidence="2 3">
    <name type="scientific">Nocardiopsis composta</name>
    <dbReference type="NCBI Taxonomy" id="157465"/>
    <lineage>
        <taxon>Bacteria</taxon>
        <taxon>Bacillati</taxon>
        <taxon>Actinomycetota</taxon>
        <taxon>Actinomycetes</taxon>
        <taxon>Streptosporangiales</taxon>
        <taxon>Nocardiopsidaceae</taxon>
        <taxon>Nocardiopsis</taxon>
    </lineage>
</organism>
<proteinExistence type="predicted"/>
<dbReference type="Proteomes" id="UP000572635">
    <property type="component" value="Unassembled WGS sequence"/>
</dbReference>
<dbReference type="AlphaFoldDB" id="A0A7W8QH02"/>
<evidence type="ECO:0000313" key="3">
    <source>
        <dbReference type="Proteomes" id="UP000572635"/>
    </source>
</evidence>
<gene>
    <name evidence="2" type="ORF">HDA36_000168</name>
</gene>
<reference evidence="2 3" key="1">
    <citation type="submission" date="2020-08" db="EMBL/GenBank/DDBJ databases">
        <title>Sequencing the genomes of 1000 actinobacteria strains.</title>
        <authorList>
            <person name="Klenk H.-P."/>
        </authorList>
    </citation>
    <scope>NUCLEOTIDE SEQUENCE [LARGE SCALE GENOMIC DNA]</scope>
    <source>
        <strain evidence="2 3">DSM 44551</strain>
    </source>
</reference>
<keyword evidence="3" id="KW-1185">Reference proteome</keyword>
<dbReference type="EMBL" id="JACHDB010000001">
    <property type="protein sequence ID" value="MBB5430084.1"/>
    <property type="molecule type" value="Genomic_DNA"/>
</dbReference>
<name>A0A7W8QH02_9ACTN</name>
<feature type="region of interest" description="Disordered" evidence="1">
    <location>
        <begin position="25"/>
        <end position="87"/>
    </location>
</feature>
<evidence type="ECO:0000256" key="1">
    <source>
        <dbReference type="SAM" id="MobiDB-lite"/>
    </source>
</evidence>